<comment type="caution">
    <text evidence="2">The sequence shown here is derived from an EMBL/GenBank/DDBJ whole genome shotgun (WGS) entry which is preliminary data.</text>
</comment>
<accession>A0A1R3JIB7</accession>
<organism evidence="2 3">
    <name type="scientific">Corchorus olitorius</name>
    <dbReference type="NCBI Taxonomy" id="93759"/>
    <lineage>
        <taxon>Eukaryota</taxon>
        <taxon>Viridiplantae</taxon>
        <taxon>Streptophyta</taxon>
        <taxon>Embryophyta</taxon>
        <taxon>Tracheophyta</taxon>
        <taxon>Spermatophyta</taxon>
        <taxon>Magnoliopsida</taxon>
        <taxon>eudicotyledons</taxon>
        <taxon>Gunneridae</taxon>
        <taxon>Pentapetalae</taxon>
        <taxon>rosids</taxon>
        <taxon>malvids</taxon>
        <taxon>Malvales</taxon>
        <taxon>Malvaceae</taxon>
        <taxon>Grewioideae</taxon>
        <taxon>Apeibeae</taxon>
        <taxon>Corchorus</taxon>
    </lineage>
</organism>
<sequence length="104" mass="12072">MDRITRELEMTWKEGEERDMRAEERDKRAEEAIIELRDALRGRAGTDDQPLQQSTLADRRRQDRGKRPRGDEDDQTVQSAPKLYKGRTNNLPPETIAKSDDPPP</sequence>
<dbReference type="AlphaFoldDB" id="A0A1R3JIB7"/>
<keyword evidence="3" id="KW-1185">Reference proteome</keyword>
<proteinExistence type="predicted"/>
<feature type="region of interest" description="Disordered" evidence="1">
    <location>
        <begin position="38"/>
        <end position="104"/>
    </location>
</feature>
<gene>
    <name evidence="2" type="ORF">COLO4_16268</name>
</gene>
<dbReference type="EMBL" id="AWUE01015995">
    <property type="protein sequence ID" value="OMO94596.1"/>
    <property type="molecule type" value="Genomic_DNA"/>
</dbReference>
<protein>
    <submittedName>
        <fullName evidence="2">Uncharacterized protein</fullName>
    </submittedName>
</protein>
<reference evidence="3" key="1">
    <citation type="submission" date="2013-09" db="EMBL/GenBank/DDBJ databases">
        <title>Corchorus olitorius genome sequencing.</title>
        <authorList>
            <person name="Alam M."/>
            <person name="Haque M.S."/>
            <person name="Islam M.S."/>
            <person name="Emdad E.M."/>
            <person name="Islam M.M."/>
            <person name="Ahmed B."/>
            <person name="Halim A."/>
            <person name="Hossen Q.M.M."/>
            <person name="Hossain M.Z."/>
            <person name="Ahmed R."/>
            <person name="Khan M.M."/>
            <person name="Islam R."/>
            <person name="Rashid M.M."/>
            <person name="Khan S.A."/>
            <person name="Rahman M.S."/>
            <person name="Alam M."/>
            <person name="Yahiya A.S."/>
            <person name="Khan M.S."/>
            <person name="Azam M.S."/>
            <person name="Haque T."/>
            <person name="Lashkar M.Z.H."/>
            <person name="Akhand A.I."/>
            <person name="Morshed G."/>
            <person name="Roy S."/>
            <person name="Uddin K.S."/>
            <person name="Rabeya T."/>
            <person name="Hossain A.S."/>
            <person name="Chowdhury A."/>
            <person name="Snigdha A.R."/>
            <person name="Mortoza M.S."/>
            <person name="Matin S.A."/>
            <person name="Hoque S.M.E."/>
            <person name="Islam M.K."/>
            <person name="Roy D.K."/>
            <person name="Haider R."/>
            <person name="Moosa M.M."/>
            <person name="Elias S.M."/>
            <person name="Hasan A.M."/>
            <person name="Jahan S."/>
            <person name="Shafiuddin M."/>
            <person name="Mahmood N."/>
            <person name="Shommy N.S."/>
        </authorList>
    </citation>
    <scope>NUCLEOTIDE SEQUENCE [LARGE SCALE GENOMIC DNA]</scope>
    <source>
        <strain evidence="3">cv. O-4</strain>
    </source>
</reference>
<evidence type="ECO:0000313" key="3">
    <source>
        <dbReference type="Proteomes" id="UP000187203"/>
    </source>
</evidence>
<evidence type="ECO:0000313" key="2">
    <source>
        <dbReference type="EMBL" id="OMO94596.1"/>
    </source>
</evidence>
<evidence type="ECO:0000256" key="1">
    <source>
        <dbReference type="SAM" id="MobiDB-lite"/>
    </source>
</evidence>
<name>A0A1R3JIB7_9ROSI</name>
<dbReference type="Proteomes" id="UP000187203">
    <property type="component" value="Unassembled WGS sequence"/>
</dbReference>